<organism evidence="1 2">
    <name type="scientific">Wenxinia marina DSM 24838</name>
    <dbReference type="NCBI Taxonomy" id="1123501"/>
    <lineage>
        <taxon>Bacteria</taxon>
        <taxon>Pseudomonadati</taxon>
        <taxon>Pseudomonadota</taxon>
        <taxon>Alphaproteobacteria</taxon>
        <taxon>Rhodobacterales</taxon>
        <taxon>Roseobacteraceae</taxon>
        <taxon>Wenxinia</taxon>
    </lineage>
</organism>
<comment type="caution">
    <text evidence="1">The sequence shown here is derived from an EMBL/GenBank/DDBJ whole genome shotgun (WGS) entry which is preliminary data.</text>
</comment>
<proteinExistence type="predicted"/>
<dbReference type="AlphaFoldDB" id="A0A0D0NHG2"/>
<accession>A0A0D0NHG2</accession>
<keyword evidence="2" id="KW-1185">Reference proteome</keyword>
<dbReference type="EMBL" id="AONG01000020">
    <property type="protein sequence ID" value="KIQ67755.1"/>
    <property type="molecule type" value="Genomic_DNA"/>
</dbReference>
<sequence>MTKDRHPAIDAETARQRRLRLRWALTGPAARIVQELAFGPLRDG</sequence>
<reference evidence="1 2" key="1">
    <citation type="submission" date="2013-01" db="EMBL/GenBank/DDBJ databases">
        <authorList>
            <person name="Fiebig A."/>
            <person name="Goeker M."/>
            <person name="Klenk H.-P.P."/>
        </authorList>
    </citation>
    <scope>NUCLEOTIDE SEQUENCE [LARGE SCALE GENOMIC DNA]</scope>
    <source>
        <strain evidence="1 2">DSM 24838</strain>
    </source>
</reference>
<evidence type="ECO:0000313" key="1">
    <source>
        <dbReference type="EMBL" id="KIQ67755.1"/>
    </source>
</evidence>
<protein>
    <submittedName>
        <fullName evidence="1">Uncharacterized protein</fullName>
    </submittedName>
</protein>
<name>A0A0D0NHG2_9RHOB</name>
<gene>
    <name evidence="1" type="ORF">Wenmar_03715</name>
</gene>
<dbReference type="Proteomes" id="UP000035100">
    <property type="component" value="Unassembled WGS sequence"/>
</dbReference>
<evidence type="ECO:0000313" key="2">
    <source>
        <dbReference type="Proteomes" id="UP000035100"/>
    </source>
</evidence>